<dbReference type="Proteomes" id="UP001519332">
    <property type="component" value="Unassembled WGS sequence"/>
</dbReference>
<protein>
    <submittedName>
        <fullName evidence="2">Uncharacterized protein (TIGR04222 family)</fullName>
    </submittedName>
</protein>
<dbReference type="EMBL" id="JAGINW010000001">
    <property type="protein sequence ID" value="MBP2330852.1"/>
    <property type="molecule type" value="Genomic_DNA"/>
</dbReference>
<evidence type="ECO:0000313" key="2">
    <source>
        <dbReference type="EMBL" id="MBP2330852.1"/>
    </source>
</evidence>
<evidence type="ECO:0000256" key="1">
    <source>
        <dbReference type="SAM" id="Phobius"/>
    </source>
</evidence>
<gene>
    <name evidence="2" type="ORF">JOF56_011237</name>
</gene>
<feature type="transmembrane region" description="Helical" evidence="1">
    <location>
        <begin position="177"/>
        <end position="197"/>
    </location>
</feature>
<keyword evidence="1" id="KW-0472">Membrane</keyword>
<sequence>MEDTWGIPEPMFTGIYLLGFSAALLFAFAVRILTRSGAAATTAAAPDEALSAQDLACLTGGPRRVVEAAVAQLVDAGQLRASRDGYLQAGKRSSGADPVQRTVLADVARHGRRSVVMLTDRLAGSDAVGEVVTRLVRTGYLVNDELAARRKLIGLIPAVTVFSIGLIRWLTGIANDRPVGLLTVLLIGSGLIGYAMYKHTYCPRTFEGSHAMGRLRASLPAELVAAGGYAGHPDKAVRASLVGARRHRRSRVYDPWGGETGCASGWGG</sequence>
<organism evidence="2 3">
    <name type="scientific">Kibdelosporangium banguiense</name>
    <dbReference type="NCBI Taxonomy" id="1365924"/>
    <lineage>
        <taxon>Bacteria</taxon>
        <taxon>Bacillati</taxon>
        <taxon>Actinomycetota</taxon>
        <taxon>Actinomycetes</taxon>
        <taxon>Pseudonocardiales</taxon>
        <taxon>Pseudonocardiaceae</taxon>
        <taxon>Kibdelosporangium</taxon>
    </lineage>
</organism>
<evidence type="ECO:0000313" key="3">
    <source>
        <dbReference type="Proteomes" id="UP001519332"/>
    </source>
</evidence>
<accession>A0ABS4U2G5</accession>
<keyword evidence="1" id="KW-0812">Transmembrane</keyword>
<feature type="transmembrane region" description="Helical" evidence="1">
    <location>
        <begin position="12"/>
        <end position="33"/>
    </location>
</feature>
<name>A0ABS4U2G5_9PSEU</name>
<feature type="transmembrane region" description="Helical" evidence="1">
    <location>
        <begin position="152"/>
        <end position="171"/>
    </location>
</feature>
<keyword evidence="1" id="KW-1133">Transmembrane helix</keyword>
<comment type="caution">
    <text evidence="2">The sequence shown here is derived from an EMBL/GenBank/DDBJ whole genome shotgun (WGS) entry which is preliminary data.</text>
</comment>
<dbReference type="NCBIfam" id="TIGR04222">
    <property type="entry name" value="near_uncomplex"/>
    <property type="match status" value="1"/>
</dbReference>
<dbReference type="InterPro" id="IPR026467">
    <property type="entry name" value="Ser/Gly_Cys_C_dom"/>
</dbReference>
<proteinExistence type="predicted"/>
<keyword evidence="3" id="KW-1185">Reference proteome</keyword>
<reference evidence="2 3" key="1">
    <citation type="submission" date="2021-03" db="EMBL/GenBank/DDBJ databases">
        <title>Sequencing the genomes of 1000 actinobacteria strains.</title>
        <authorList>
            <person name="Klenk H.-P."/>
        </authorList>
    </citation>
    <scope>NUCLEOTIDE SEQUENCE [LARGE SCALE GENOMIC DNA]</scope>
    <source>
        <strain evidence="2 3">DSM 46670</strain>
    </source>
</reference>
<dbReference type="RefSeq" id="WP_209647525.1">
    <property type="nucleotide sequence ID" value="NZ_JAGINW010000001.1"/>
</dbReference>